<evidence type="ECO:0000313" key="2">
    <source>
        <dbReference type="EMBL" id="MFD2741187.1"/>
    </source>
</evidence>
<proteinExistence type="predicted"/>
<evidence type="ECO:0000313" key="3">
    <source>
        <dbReference type="Proteomes" id="UP001597474"/>
    </source>
</evidence>
<sequence>MAMRFSIHVLDGSNGDHAGDVPIEVHSIDEFGKRTFQARCITDAGGRASAEIDIAKRIDVVIASGSRFAQTTDTTVSVEAVTLRVALQDGVEGVHLPTVIAPNSSSLCWLKSGT</sequence>
<dbReference type="RefSeq" id="WP_386375611.1">
    <property type="nucleotide sequence ID" value="NZ_JBHUMP010000018.1"/>
</dbReference>
<dbReference type="EMBL" id="JBHUMP010000018">
    <property type="protein sequence ID" value="MFD2741187.1"/>
    <property type="molecule type" value="Genomic_DNA"/>
</dbReference>
<keyword evidence="3" id="KW-1185">Reference proteome</keyword>
<organism evidence="2 3">
    <name type="scientific">Sulfitobacter aestuarii</name>
    <dbReference type="NCBI Taxonomy" id="2161676"/>
    <lineage>
        <taxon>Bacteria</taxon>
        <taxon>Pseudomonadati</taxon>
        <taxon>Pseudomonadota</taxon>
        <taxon>Alphaproteobacteria</taxon>
        <taxon>Rhodobacterales</taxon>
        <taxon>Roseobacteraceae</taxon>
        <taxon>Sulfitobacter</taxon>
    </lineage>
</organism>
<dbReference type="Gene3D" id="2.60.40.180">
    <property type="entry name" value="Transthyretin/hydroxyisourate hydrolase domain"/>
    <property type="match status" value="1"/>
</dbReference>
<dbReference type="Proteomes" id="UP001597474">
    <property type="component" value="Unassembled WGS sequence"/>
</dbReference>
<dbReference type="InterPro" id="IPR023416">
    <property type="entry name" value="Transthyretin/HIU_hydrolase_d"/>
</dbReference>
<feature type="domain" description="Transthyretin/hydroxyisourate hydrolase" evidence="1">
    <location>
        <begin position="6"/>
        <end position="104"/>
    </location>
</feature>
<name>A0ABW5U6V9_9RHOB</name>
<reference evidence="3" key="1">
    <citation type="journal article" date="2019" name="Int. J. Syst. Evol. Microbiol.">
        <title>The Global Catalogue of Microorganisms (GCM) 10K type strain sequencing project: providing services to taxonomists for standard genome sequencing and annotation.</title>
        <authorList>
            <consortium name="The Broad Institute Genomics Platform"/>
            <consortium name="The Broad Institute Genome Sequencing Center for Infectious Disease"/>
            <person name="Wu L."/>
            <person name="Ma J."/>
        </authorList>
    </citation>
    <scope>NUCLEOTIDE SEQUENCE [LARGE SCALE GENOMIC DNA]</scope>
    <source>
        <strain evidence="3">TISTR 2562</strain>
    </source>
</reference>
<comment type="caution">
    <text evidence="2">The sequence shown here is derived from an EMBL/GenBank/DDBJ whole genome shotgun (WGS) entry which is preliminary data.</text>
</comment>
<dbReference type="Pfam" id="PF00576">
    <property type="entry name" value="Transthyretin"/>
    <property type="match status" value="1"/>
</dbReference>
<evidence type="ECO:0000259" key="1">
    <source>
        <dbReference type="Pfam" id="PF00576"/>
    </source>
</evidence>
<protein>
    <submittedName>
        <fullName evidence="2">Hydroxyisourate hydrolase</fullName>
        <ecNumber evidence="2">3.5.2.17</ecNumber>
    </submittedName>
</protein>
<accession>A0ABW5U6V9</accession>
<keyword evidence="2" id="KW-0378">Hydrolase</keyword>
<dbReference type="InterPro" id="IPR036817">
    <property type="entry name" value="Transthyretin/HIU_hydrolase_sf"/>
</dbReference>
<dbReference type="SUPFAM" id="SSF49472">
    <property type="entry name" value="Transthyretin (synonym: prealbumin)"/>
    <property type="match status" value="1"/>
</dbReference>
<gene>
    <name evidence="2" type="ORF">ACFSUD_16535</name>
</gene>
<dbReference type="EC" id="3.5.2.17" evidence="2"/>
<dbReference type="GO" id="GO:0033971">
    <property type="term" value="F:hydroxyisourate hydrolase activity"/>
    <property type="evidence" value="ECO:0007669"/>
    <property type="project" value="UniProtKB-EC"/>
</dbReference>